<dbReference type="InterPro" id="IPR016192">
    <property type="entry name" value="APOBEC/CMP_deaminase_Zn-bd"/>
</dbReference>
<dbReference type="PROSITE" id="PS00903">
    <property type="entry name" value="CYT_DCMP_DEAMINASES_1"/>
    <property type="match status" value="1"/>
</dbReference>
<dbReference type="PANTHER" id="PTHR11079">
    <property type="entry name" value="CYTOSINE DEAMINASE FAMILY MEMBER"/>
    <property type="match status" value="1"/>
</dbReference>
<name>A0A6M0QTU9_9RHOB</name>
<organism evidence="10 11">
    <name type="scientific">Tabrizicola oligotrophica</name>
    <dbReference type="NCBI Taxonomy" id="2710650"/>
    <lineage>
        <taxon>Bacteria</taxon>
        <taxon>Pseudomonadati</taxon>
        <taxon>Pseudomonadota</taxon>
        <taxon>Alphaproteobacteria</taxon>
        <taxon>Rhodobacterales</taxon>
        <taxon>Paracoccaceae</taxon>
        <taxon>Tabrizicola</taxon>
    </lineage>
</organism>
<dbReference type="Gene3D" id="3.40.140.10">
    <property type="entry name" value="Cytidine Deaminase, domain 2"/>
    <property type="match status" value="1"/>
</dbReference>
<keyword evidence="4 8" id="KW-0479">Metal-binding</keyword>
<dbReference type="HAMAP" id="MF_00972">
    <property type="entry name" value="tRNA_aden_deaminase"/>
    <property type="match status" value="1"/>
</dbReference>
<comment type="catalytic activity">
    <reaction evidence="7 8">
        <text>adenosine(34) in tRNA + H2O + H(+) = inosine(34) in tRNA + NH4(+)</text>
        <dbReference type="Rhea" id="RHEA:43168"/>
        <dbReference type="Rhea" id="RHEA-COMP:10373"/>
        <dbReference type="Rhea" id="RHEA-COMP:10374"/>
        <dbReference type="ChEBI" id="CHEBI:15377"/>
        <dbReference type="ChEBI" id="CHEBI:15378"/>
        <dbReference type="ChEBI" id="CHEBI:28938"/>
        <dbReference type="ChEBI" id="CHEBI:74411"/>
        <dbReference type="ChEBI" id="CHEBI:82852"/>
        <dbReference type="EC" id="3.5.4.33"/>
    </reaction>
</comment>
<dbReference type="Pfam" id="PF00383">
    <property type="entry name" value="dCMP_cyt_deam_1"/>
    <property type="match status" value="1"/>
</dbReference>
<comment type="function">
    <text evidence="8">Catalyzes the deamination of adenosine to inosine at the wobble position 34 of tRNA(Arg2).</text>
</comment>
<feature type="domain" description="CMP/dCMP-type deaminase" evidence="9">
    <location>
        <begin position="5"/>
        <end position="114"/>
    </location>
</feature>
<keyword evidence="6 8" id="KW-0862">Zinc</keyword>
<evidence type="ECO:0000313" key="10">
    <source>
        <dbReference type="EMBL" id="NEY90869.1"/>
    </source>
</evidence>
<feature type="binding site" evidence="8">
    <location>
        <position position="86"/>
    </location>
    <ligand>
        <name>Zn(2+)</name>
        <dbReference type="ChEBI" id="CHEBI:29105"/>
        <note>catalytic</note>
    </ligand>
</feature>
<dbReference type="InterPro" id="IPR016193">
    <property type="entry name" value="Cytidine_deaminase-like"/>
</dbReference>
<evidence type="ECO:0000256" key="4">
    <source>
        <dbReference type="ARBA" id="ARBA00022723"/>
    </source>
</evidence>
<dbReference type="EMBL" id="JAAIVJ010000006">
    <property type="protein sequence ID" value="NEY90869.1"/>
    <property type="molecule type" value="Genomic_DNA"/>
</dbReference>
<dbReference type="GO" id="GO:0008270">
    <property type="term" value="F:zinc ion binding"/>
    <property type="evidence" value="ECO:0007669"/>
    <property type="project" value="UniProtKB-UniRule"/>
</dbReference>
<dbReference type="CDD" id="cd01285">
    <property type="entry name" value="nucleoside_deaminase"/>
    <property type="match status" value="1"/>
</dbReference>
<comment type="subunit">
    <text evidence="2 8">Homodimer.</text>
</comment>
<comment type="similarity">
    <text evidence="1">Belongs to the cytidine and deoxycytidylate deaminase family. ADAT2 subfamily.</text>
</comment>
<reference evidence="10 11" key="1">
    <citation type="submission" date="2020-02" db="EMBL/GenBank/DDBJ databases">
        <authorList>
            <person name="Chen W.-M."/>
        </authorList>
    </citation>
    <scope>NUCLEOTIDE SEQUENCE [LARGE SCALE GENOMIC DNA]</scope>
    <source>
        <strain evidence="10 11">KMS-5</strain>
    </source>
</reference>
<evidence type="ECO:0000256" key="6">
    <source>
        <dbReference type="ARBA" id="ARBA00022833"/>
    </source>
</evidence>
<evidence type="ECO:0000259" key="9">
    <source>
        <dbReference type="PROSITE" id="PS51747"/>
    </source>
</evidence>
<dbReference type="Proteomes" id="UP000477782">
    <property type="component" value="Unassembled WGS sequence"/>
</dbReference>
<evidence type="ECO:0000256" key="2">
    <source>
        <dbReference type="ARBA" id="ARBA00011738"/>
    </source>
</evidence>
<evidence type="ECO:0000256" key="8">
    <source>
        <dbReference type="HAMAP-Rule" id="MF_00972"/>
    </source>
</evidence>
<comment type="cofactor">
    <cofactor evidence="8">
        <name>Zn(2+)</name>
        <dbReference type="ChEBI" id="CHEBI:29105"/>
    </cofactor>
    <text evidence="8">Binds 1 zinc ion per subunit.</text>
</comment>
<evidence type="ECO:0000256" key="7">
    <source>
        <dbReference type="ARBA" id="ARBA00048045"/>
    </source>
</evidence>
<proteinExistence type="inferred from homology"/>
<dbReference type="GO" id="GO:0002100">
    <property type="term" value="P:tRNA wobble adenosine to inosine editing"/>
    <property type="evidence" value="ECO:0007669"/>
    <property type="project" value="UniProtKB-UniRule"/>
</dbReference>
<accession>A0A6M0QTU9</accession>
<sequence>MKEQRGFQSFMAIALEEARAAGARGEVPVGACVVRAGAVVARAGNRTRELADPTAHAEILAIRAACAAAGSERLPGADLYVTLEPCPMCAAAIAAARVERLYYGASDPKSGGVAVGARVFSHPQCHHVPEVYDGIAAGEAEGLLRDFFAARRG</sequence>
<feature type="active site" description="Proton donor" evidence="8">
    <location>
        <position position="58"/>
    </location>
</feature>
<keyword evidence="3 8" id="KW-0819">tRNA processing</keyword>
<evidence type="ECO:0000256" key="3">
    <source>
        <dbReference type="ARBA" id="ARBA00022694"/>
    </source>
</evidence>
<dbReference type="SUPFAM" id="SSF53927">
    <property type="entry name" value="Cytidine deaminase-like"/>
    <property type="match status" value="1"/>
</dbReference>
<feature type="binding site" evidence="8">
    <location>
        <position position="89"/>
    </location>
    <ligand>
        <name>Zn(2+)</name>
        <dbReference type="ChEBI" id="CHEBI:29105"/>
        <note>catalytic</note>
    </ligand>
</feature>
<dbReference type="AlphaFoldDB" id="A0A6M0QTU9"/>
<dbReference type="RefSeq" id="WP_164625747.1">
    <property type="nucleotide sequence ID" value="NZ_JAAIVJ010000006.1"/>
</dbReference>
<comment type="caution">
    <text evidence="10">The sequence shown here is derived from an EMBL/GenBank/DDBJ whole genome shotgun (WGS) entry which is preliminary data.</text>
</comment>
<keyword evidence="5 8" id="KW-0378">Hydrolase</keyword>
<dbReference type="InterPro" id="IPR028883">
    <property type="entry name" value="tRNA_aden_deaminase"/>
</dbReference>
<evidence type="ECO:0000256" key="5">
    <source>
        <dbReference type="ARBA" id="ARBA00022801"/>
    </source>
</evidence>
<dbReference type="GO" id="GO:0052717">
    <property type="term" value="F:tRNA-specific adenosine-34 deaminase activity"/>
    <property type="evidence" value="ECO:0007669"/>
    <property type="project" value="UniProtKB-UniRule"/>
</dbReference>
<feature type="binding site" evidence="8">
    <location>
        <position position="56"/>
    </location>
    <ligand>
        <name>Zn(2+)</name>
        <dbReference type="ChEBI" id="CHEBI:29105"/>
        <note>catalytic</note>
    </ligand>
</feature>
<evidence type="ECO:0000313" key="11">
    <source>
        <dbReference type="Proteomes" id="UP000477782"/>
    </source>
</evidence>
<keyword evidence="11" id="KW-1185">Reference proteome</keyword>
<protein>
    <recommendedName>
        <fullName evidence="8">tRNA-specific adenosine deaminase</fullName>
        <ecNumber evidence="8">3.5.4.33</ecNumber>
    </recommendedName>
</protein>
<dbReference type="EC" id="3.5.4.33" evidence="8"/>
<evidence type="ECO:0000256" key="1">
    <source>
        <dbReference type="ARBA" id="ARBA00010669"/>
    </source>
</evidence>
<dbReference type="PANTHER" id="PTHR11079:SF202">
    <property type="entry name" value="TRNA-SPECIFIC ADENOSINE DEAMINASE"/>
    <property type="match status" value="1"/>
</dbReference>
<dbReference type="InterPro" id="IPR002125">
    <property type="entry name" value="CMP_dCMP_dom"/>
</dbReference>
<gene>
    <name evidence="8" type="primary">tadA</name>
    <name evidence="10" type="ORF">G4Z14_11225</name>
</gene>
<dbReference type="PROSITE" id="PS51747">
    <property type="entry name" value="CYT_DCMP_DEAMINASES_2"/>
    <property type="match status" value="1"/>
</dbReference>